<dbReference type="InterPro" id="IPR013149">
    <property type="entry name" value="ADH-like_C"/>
</dbReference>
<evidence type="ECO:0000256" key="1">
    <source>
        <dbReference type="ARBA" id="ARBA00022857"/>
    </source>
</evidence>
<accession>A0A1X1UGH6</accession>
<dbReference type="CDD" id="cd05282">
    <property type="entry name" value="ETR_like"/>
    <property type="match status" value="1"/>
</dbReference>
<dbReference type="AlphaFoldDB" id="A0A1X1UGH6"/>
<dbReference type="SUPFAM" id="SSF51735">
    <property type="entry name" value="NAD(P)-binding Rossmann-fold domains"/>
    <property type="match status" value="1"/>
</dbReference>
<organism evidence="4 5">
    <name type="scientific">Mycobacterium florentinum</name>
    <dbReference type="NCBI Taxonomy" id="292462"/>
    <lineage>
        <taxon>Bacteria</taxon>
        <taxon>Bacillati</taxon>
        <taxon>Actinomycetota</taxon>
        <taxon>Actinomycetes</taxon>
        <taxon>Mycobacteriales</taxon>
        <taxon>Mycobacteriaceae</taxon>
        <taxon>Mycobacterium</taxon>
        <taxon>Mycobacterium simiae complex</taxon>
    </lineage>
</organism>
<protein>
    <submittedName>
        <fullName evidence="4">Zinc-binding dehydrogenase</fullName>
    </submittedName>
</protein>
<dbReference type="PANTHER" id="PTHR48106">
    <property type="entry name" value="QUINONE OXIDOREDUCTASE PIG3-RELATED"/>
    <property type="match status" value="1"/>
</dbReference>
<dbReference type="InterPro" id="IPR020843">
    <property type="entry name" value="ER"/>
</dbReference>
<dbReference type="SMART" id="SM00829">
    <property type="entry name" value="PKS_ER"/>
    <property type="match status" value="1"/>
</dbReference>
<gene>
    <name evidence="4" type="ORF">AWC05_12410</name>
</gene>
<dbReference type="Gene3D" id="3.40.50.720">
    <property type="entry name" value="NAD(P)-binding Rossmann-like Domain"/>
    <property type="match status" value="1"/>
</dbReference>
<reference evidence="4 5" key="1">
    <citation type="submission" date="2016-01" db="EMBL/GenBank/DDBJ databases">
        <title>The new phylogeny of the genus Mycobacterium.</title>
        <authorList>
            <person name="Tarcisio F."/>
            <person name="Conor M."/>
            <person name="Antonella G."/>
            <person name="Elisabetta G."/>
            <person name="Giulia F.S."/>
            <person name="Sara T."/>
            <person name="Anna F."/>
            <person name="Clotilde B."/>
            <person name="Roberto B."/>
            <person name="Veronica D.S."/>
            <person name="Fabio R."/>
            <person name="Monica P."/>
            <person name="Olivier J."/>
            <person name="Enrico T."/>
            <person name="Nicola S."/>
        </authorList>
    </citation>
    <scope>NUCLEOTIDE SEQUENCE [LARGE SCALE GENOMIC DNA]</scope>
    <source>
        <strain evidence="4 5">DSM 44852</strain>
    </source>
</reference>
<dbReference type="Gene3D" id="3.90.180.10">
    <property type="entry name" value="Medium-chain alcohol dehydrogenases, catalytic domain"/>
    <property type="match status" value="1"/>
</dbReference>
<evidence type="ECO:0000313" key="4">
    <source>
        <dbReference type="EMBL" id="ORV55955.1"/>
    </source>
</evidence>
<dbReference type="GO" id="GO:0016651">
    <property type="term" value="F:oxidoreductase activity, acting on NAD(P)H"/>
    <property type="evidence" value="ECO:0007669"/>
    <property type="project" value="TreeGrafter"/>
</dbReference>
<dbReference type="InterPro" id="IPR011032">
    <property type="entry name" value="GroES-like_sf"/>
</dbReference>
<dbReference type="PANTHER" id="PTHR48106:SF2">
    <property type="entry name" value="ZN2+-BINDING DEHYDROGENASE"/>
    <property type="match status" value="1"/>
</dbReference>
<dbReference type="STRING" id="292462.AWC05_12410"/>
<keyword evidence="2" id="KW-0560">Oxidoreductase</keyword>
<dbReference type="EMBL" id="LQOV01000006">
    <property type="protein sequence ID" value="ORV55955.1"/>
    <property type="molecule type" value="Genomic_DNA"/>
</dbReference>
<keyword evidence="5" id="KW-1185">Reference proteome</keyword>
<comment type="caution">
    <text evidence="4">The sequence shown here is derived from an EMBL/GenBank/DDBJ whole genome shotgun (WGS) entry which is preliminary data.</text>
</comment>
<evidence type="ECO:0000256" key="2">
    <source>
        <dbReference type="ARBA" id="ARBA00023002"/>
    </source>
</evidence>
<keyword evidence="1" id="KW-0521">NADP</keyword>
<dbReference type="GO" id="GO:0070402">
    <property type="term" value="F:NADPH binding"/>
    <property type="evidence" value="ECO:0007669"/>
    <property type="project" value="TreeGrafter"/>
</dbReference>
<feature type="domain" description="Enoyl reductase (ER)" evidence="3">
    <location>
        <begin position="2"/>
        <end position="269"/>
    </location>
</feature>
<dbReference type="Pfam" id="PF00107">
    <property type="entry name" value="ADH_zinc_N"/>
    <property type="match status" value="1"/>
</dbReference>
<dbReference type="InterPro" id="IPR036291">
    <property type="entry name" value="NAD(P)-bd_dom_sf"/>
</dbReference>
<evidence type="ECO:0000259" key="3">
    <source>
        <dbReference type="SMART" id="SM00829"/>
    </source>
</evidence>
<dbReference type="Proteomes" id="UP000193010">
    <property type="component" value="Unassembled WGS sequence"/>
</dbReference>
<dbReference type="SUPFAM" id="SSF50129">
    <property type="entry name" value="GroES-like"/>
    <property type="match status" value="1"/>
</dbReference>
<sequence>MGIVDALGPAVNHLTIGQRVICRNSQGGNWAEYAIIQAAKAYPVPDDIPDEQVASFLINPATAILMLRHVLAVPPGQWLLQSAAGSELGRMIIRLAKRDGIKTLNIVRRKEALAELQALGADAVLISTEAPIDEQVRNIVGPDGVNYAVDAVAGQTGTEMFRSLSIDGRMLLYGSLTDQPVRVGEDPRFTLSGRRRLEVYWLGYWLPRLDDSGFFSNGRSAVAQLIDEIVALVREGVLTTTPGANYPLNLIRDAVTEAESPGRDGTVVIAPGQS</sequence>
<proteinExistence type="predicted"/>
<evidence type="ECO:0000313" key="5">
    <source>
        <dbReference type="Proteomes" id="UP000193010"/>
    </source>
</evidence>
<name>A0A1X1UGH6_MYCFL</name>